<dbReference type="SUPFAM" id="SSF52047">
    <property type="entry name" value="RNI-like"/>
    <property type="match status" value="1"/>
</dbReference>
<feature type="region of interest" description="Disordered" evidence="3">
    <location>
        <begin position="798"/>
        <end position="836"/>
    </location>
</feature>
<feature type="compositionally biased region" description="Polar residues" evidence="3">
    <location>
        <begin position="448"/>
        <end position="467"/>
    </location>
</feature>
<dbReference type="Proteomes" id="UP000282613">
    <property type="component" value="Unassembled WGS sequence"/>
</dbReference>
<feature type="domain" description="PDZ" evidence="5">
    <location>
        <begin position="1005"/>
        <end position="1093"/>
    </location>
</feature>
<dbReference type="GO" id="GO:0098887">
    <property type="term" value="P:neurotransmitter receptor transport, endosome to postsynaptic membrane"/>
    <property type="evidence" value="ECO:0007669"/>
    <property type="project" value="TreeGrafter"/>
</dbReference>
<dbReference type="WBParaSite" id="TASK_0000694501-mRNA-1">
    <property type="protein sequence ID" value="TASK_0000694501-mRNA-1"/>
    <property type="gene ID" value="TASK_0000694501"/>
</dbReference>
<keyword evidence="4" id="KW-1133">Transmembrane helix</keyword>
<evidence type="ECO:0000256" key="3">
    <source>
        <dbReference type="SAM" id="MobiDB-lite"/>
    </source>
</evidence>
<sequence>MFKCLPFIKGCGTQIDSIEKSHASLTSVPDDVLRSYRTLEECKLDANQIKELPNAFFRLEKIRILSVSDNELTRIPPGIGNFSYLVELDISRNGMFEKLLLKAVSDISELPTSLRLCDSLQVLDASNNALKMLPEGFSQLRSLRVLSLNDVSLYELPADFGGLKKLQKLELRDNYLNTLPVTFGELASLEFLDLGGNDFVTLPPSIGFLQNLLELWLDDNQMTSLPDEIGNLHALQQMDVSENRLTSLPPTIAGLTSLSDLNLTQNFLDCLPDEIGQLGSLSVFKLNRNQLVDLTPAIGRQALPNTIGSLTKMFHFNVTKNQLVELPPEIGKCVALQILSLRDNNLRRIPSEIGSLTQLHVLDLAGNRLDRLPVSLTSCPLKALWLVQSQAQPISLQRAVDENSGEEYLTCYLLPQEADDNVFRNGLPSSNTSSPGATSNQFKKELESTNGTLLPTTQIPSGTSSIINVGDEKEVGEEQERREEDETTPEATSVSTRVRFTAEEGVTKAANDASTREYPKTRHPMHLKKATLDGELVHKVSDNTPCLPSNGPGLQPKADQNTSHGRLQEYPVPVCKRPDIQGEDPSMSIYLRHQDGPKRILGPSSAANTSPLYANPRPSNRIELVSDYVGSPSSDLGSPISTGSSGGIDDLLSPNATASAASTSVPARSRRYGTEGGVAFAETPDEHQPVNDKGQDEDEEQAYSSGGEEIDTITKSVAFSDEVIDNEDNASLKLIRRDTPHYTKRARIHMNNEEAVLKLLKKYHDPSVVDAFADGNAPENMKTTNALLMVATAAAAASGSGGGPVAPTHSPFATESQVAAPPAPAPTPQQPPPPKTEQVTLHVTLERVPGGGLGLSIAGGVGSVPFRGLDQGIFVSRLAPGGLAEVSGLRVGDKLLEVNGVSMVNVEHQVAVSALRTDATRFKLLLCREVPVITQPPPSDSDGPTSTASLTIAPTATTPPPYVVNPQRAHNLPSSLLNTTSLGRNIPNATVPFVQAAPMAMQLIKCTLHRDWSGLGFSIAGGRGLLGPQADASTIYISRIVEGGAADKAGKLRVGDQLFKINGIDVRNARHDQVITLLTGAGPNVELEVLRKLTVSNTPNASHISGLGEGGLSCTPSLVEVPQFLRKEEGLDVYRVTLKHRPGKSLGLRICGGCDTSSLPFGGDSPGVFICRVQEGGEAKEAGLRVGDRLLSVNGRDLRRVSHDEAVAALMPSGVAQETLLLEIRRDPSPPGLRCLEAQWRPSLLQEVVIACAPEKPLGLSLMSLRSTVLSPAHSCTRSVEKSVNEEKEGIFVRQITPDSPIARDGRVKPGDRLLVANSEWLMSLEPQEVAEVLHPQEGTLSLTLCDGIDISTFSEVFSSRQPVFSNLSCHLIECDGKVQECVRPLKPHFGEMVERIRPLIEKSPGEGVRPLVVQKCVSLSRRQSSPKILKPLSPAPSVLTSHAEMKNFLVPSTDVAERYSVVGSSRGALEPPSKVNARQLLPHSVANNDSELDNLVATNPPAARAASRPKRTISAALMERIRRWQADRDRAEGITRPPQLRTPRFAVRATTVSSGISEASFTASEKPLEPCIVEGNHHLLRQWQQQKCRGPSLHSLSEQNTSSESEEMEDVSSMVPVVAQFIEVQSNPTLYGAPLDNVLTNFCGWRPKCMNVPGESVEAEVVQLSSFVVRECLYVGLSFSFVGCFFFVSLVYYTRKVSERSEKGI</sequence>
<evidence type="ECO:0000313" key="8">
    <source>
        <dbReference type="WBParaSite" id="TASK_0000694501-mRNA-1"/>
    </source>
</evidence>
<evidence type="ECO:0000313" key="6">
    <source>
        <dbReference type="EMBL" id="VDK37605.1"/>
    </source>
</evidence>
<dbReference type="SUPFAM" id="SSF50156">
    <property type="entry name" value="PDZ domain-like"/>
    <property type="match status" value="4"/>
</dbReference>
<dbReference type="EMBL" id="UYRS01018555">
    <property type="protein sequence ID" value="VDK37605.1"/>
    <property type="molecule type" value="Genomic_DNA"/>
</dbReference>
<dbReference type="SMART" id="SM00364">
    <property type="entry name" value="LRR_BAC"/>
    <property type="match status" value="8"/>
</dbReference>
<dbReference type="GO" id="GO:0019901">
    <property type="term" value="F:protein kinase binding"/>
    <property type="evidence" value="ECO:0007669"/>
    <property type="project" value="TreeGrafter"/>
</dbReference>
<dbReference type="InterPro" id="IPR032675">
    <property type="entry name" value="LRR_dom_sf"/>
</dbReference>
<feature type="compositionally biased region" description="Pro residues" evidence="3">
    <location>
        <begin position="821"/>
        <end position="835"/>
    </location>
</feature>
<dbReference type="GO" id="GO:0016323">
    <property type="term" value="C:basolateral plasma membrane"/>
    <property type="evidence" value="ECO:0007669"/>
    <property type="project" value="TreeGrafter"/>
</dbReference>
<feature type="compositionally biased region" description="Low complexity" evidence="3">
    <location>
        <begin position="637"/>
        <end position="654"/>
    </location>
</feature>
<reference evidence="6 7" key="2">
    <citation type="submission" date="2018-11" db="EMBL/GenBank/DDBJ databases">
        <authorList>
            <consortium name="Pathogen Informatics"/>
        </authorList>
    </citation>
    <scope>NUCLEOTIDE SEQUENCE [LARGE SCALE GENOMIC DNA]</scope>
</reference>
<keyword evidence="4" id="KW-0472">Membrane</keyword>
<dbReference type="InterPro" id="IPR001478">
    <property type="entry name" value="PDZ"/>
</dbReference>
<name>A0A158R9A9_TAEAS</name>
<dbReference type="PANTHER" id="PTHR23119:SF44">
    <property type="entry name" value="PROTEIN LAP4"/>
    <property type="match status" value="1"/>
</dbReference>
<feature type="region of interest" description="Disordered" evidence="3">
    <location>
        <begin position="546"/>
        <end position="565"/>
    </location>
</feature>
<dbReference type="STRING" id="60517.A0A158R9A9"/>
<feature type="domain" description="PDZ" evidence="5">
    <location>
        <begin position="1247"/>
        <end position="1345"/>
    </location>
</feature>
<dbReference type="InterPro" id="IPR001611">
    <property type="entry name" value="Leu-rich_rpt"/>
</dbReference>
<accession>A0A158R9A9</accession>
<dbReference type="InterPro" id="IPR055414">
    <property type="entry name" value="LRR_R13L4/SHOC2-like"/>
</dbReference>
<protein>
    <submittedName>
        <fullName evidence="8">PDZ domain-containing protein</fullName>
    </submittedName>
</protein>
<dbReference type="Pfam" id="PF13855">
    <property type="entry name" value="LRR_8"/>
    <property type="match status" value="1"/>
</dbReference>
<feature type="region of interest" description="Disordered" evidence="3">
    <location>
        <begin position="935"/>
        <end position="959"/>
    </location>
</feature>
<evidence type="ECO:0000256" key="2">
    <source>
        <dbReference type="ARBA" id="ARBA00022737"/>
    </source>
</evidence>
<feature type="region of interest" description="Disordered" evidence="3">
    <location>
        <begin position="596"/>
        <end position="618"/>
    </location>
</feature>
<dbReference type="GO" id="GO:0014069">
    <property type="term" value="C:postsynaptic density"/>
    <property type="evidence" value="ECO:0007669"/>
    <property type="project" value="TreeGrafter"/>
</dbReference>
<feature type="domain" description="PDZ" evidence="5">
    <location>
        <begin position="1135"/>
        <end position="1214"/>
    </location>
</feature>
<dbReference type="GO" id="GO:0098968">
    <property type="term" value="P:neurotransmitter receptor transport postsynaptic membrane to endosome"/>
    <property type="evidence" value="ECO:0007669"/>
    <property type="project" value="TreeGrafter"/>
</dbReference>
<dbReference type="GO" id="GO:0005912">
    <property type="term" value="C:adherens junction"/>
    <property type="evidence" value="ECO:0007669"/>
    <property type="project" value="TreeGrafter"/>
</dbReference>
<dbReference type="GO" id="GO:0043113">
    <property type="term" value="P:receptor clustering"/>
    <property type="evidence" value="ECO:0007669"/>
    <property type="project" value="TreeGrafter"/>
</dbReference>
<evidence type="ECO:0000256" key="4">
    <source>
        <dbReference type="SAM" id="Phobius"/>
    </source>
</evidence>
<organism evidence="8">
    <name type="scientific">Taenia asiatica</name>
    <name type="common">Asian tapeworm</name>
    <dbReference type="NCBI Taxonomy" id="60517"/>
    <lineage>
        <taxon>Eukaryota</taxon>
        <taxon>Metazoa</taxon>
        <taxon>Spiralia</taxon>
        <taxon>Lophotrochozoa</taxon>
        <taxon>Platyhelminthes</taxon>
        <taxon>Cestoda</taxon>
        <taxon>Eucestoda</taxon>
        <taxon>Cyclophyllidea</taxon>
        <taxon>Taeniidae</taxon>
        <taxon>Taenia</taxon>
    </lineage>
</organism>
<feature type="region of interest" description="Disordered" evidence="3">
    <location>
        <begin position="422"/>
        <end position="494"/>
    </location>
</feature>
<evidence type="ECO:0000256" key="1">
    <source>
        <dbReference type="ARBA" id="ARBA00022614"/>
    </source>
</evidence>
<feature type="region of interest" description="Disordered" evidence="3">
    <location>
        <begin position="630"/>
        <end position="654"/>
    </location>
</feature>
<feature type="compositionally biased region" description="Basic and acidic residues" evidence="3">
    <location>
        <begin position="470"/>
        <end position="484"/>
    </location>
</feature>
<keyword evidence="2" id="KW-0677">Repeat</keyword>
<keyword evidence="1" id="KW-0433">Leucine-rich repeat</keyword>
<feature type="compositionally biased region" description="Polar residues" evidence="3">
    <location>
        <begin position="427"/>
        <end position="441"/>
    </location>
</feature>
<feature type="domain" description="PDZ" evidence="5">
    <location>
        <begin position="842"/>
        <end position="930"/>
    </location>
</feature>
<dbReference type="Gene3D" id="2.30.42.10">
    <property type="match status" value="4"/>
</dbReference>
<dbReference type="OrthoDB" id="2187496at2759"/>
<dbReference type="Pfam" id="PF00595">
    <property type="entry name" value="PDZ"/>
    <property type="match status" value="4"/>
</dbReference>
<dbReference type="Gene3D" id="3.80.10.10">
    <property type="entry name" value="Ribonuclease Inhibitor"/>
    <property type="match status" value="4"/>
</dbReference>
<dbReference type="SMART" id="SM00228">
    <property type="entry name" value="PDZ"/>
    <property type="match status" value="4"/>
</dbReference>
<feature type="transmembrane region" description="Helical" evidence="4">
    <location>
        <begin position="1674"/>
        <end position="1694"/>
    </location>
</feature>
<dbReference type="InterPro" id="IPR036034">
    <property type="entry name" value="PDZ_sf"/>
</dbReference>
<keyword evidence="7" id="KW-1185">Reference proteome</keyword>
<dbReference type="InterPro" id="IPR003591">
    <property type="entry name" value="Leu-rich_rpt_typical-subtyp"/>
</dbReference>
<reference evidence="8" key="1">
    <citation type="submission" date="2016-04" db="UniProtKB">
        <authorList>
            <consortium name="WormBaseParasite"/>
        </authorList>
    </citation>
    <scope>IDENTIFICATION</scope>
</reference>
<dbReference type="GO" id="GO:0045211">
    <property type="term" value="C:postsynaptic membrane"/>
    <property type="evidence" value="ECO:0007669"/>
    <property type="project" value="TreeGrafter"/>
</dbReference>
<proteinExistence type="predicted"/>
<dbReference type="GO" id="GO:0045197">
    <property type="term" value="P:establishment or maintenance of epithelial cell apical/basal polarity"/>
    <property type="evidence" value="ECO:0007669"/>
    <property type="project" value="TreeGrafter"/>
</dbReference>
<keyword evidence="4" id="KW-0812">Transmembrane</keyword>
<feature type="region of interest" description="Disordered" evidence="3">
    <location>
        <begin position="680"/>
        <end position="710"/>
    </location>
</feature>
<dbReference type="PROSITE" id="PS51450">
    <property type="entry name" value="LRR"/>
    <property type="match status" value="2"/>
</dbReference>
<dbReference type="SMART" id="SM00369">
    <property type="entry name" value="LRR_TYP"/>
    <property type="match status" value="12"/>
</dbReference>
<evidence type="ECO:0000313" key="7">
    <source>
        <dbReference type="Proteomes" id="UP000282613"/>
    </source>
</evidence>
<dbReference type="Pfam" id="PF23598">
    <property type="entry name" value="LRR_14"/>
    <property type="match status" value="1"/>
</dbReference>
<feature type="compositionally biased region" description="Basic and acidic residues" evidence="3">
    <location>
        <begin position="684"/>
        <end position="694"/>
    </location>
</feature>
<dbReference type="InterPro" id="IPR050614">
    <property type="entry name" value="Synaptic_Scaffolding_LAP-MAGUK"/>
</dbReference>
<feature type="compositionally biased region" description="Low complexity" evidence="3">
    <location>
        <begin position="940"/>
        <end position="956"/>
    </location>
</feature>
<dbReference type="GO" id="GO:0098609">
    <property type="term" value="P:cell-cell adhesion"/>
    <property type="evidence" value="ECO:0007669"/>
    <property type="project" value="TreeGrafter"/>
</dbReference>
<evidence type="ECO:0000259" key="5">
    <source>
        <dbReference type="PROSITE" id="PS50106"/>
    </source>
</evidence>
<gene>
    <name evidence="6" type="ORF">TASK_LOCUS6946</name>
</gene>
<dbReference type="PANTHER" id="PTHR23119">
    <property type="entry name" value="DISCS LARGE"/>
    <property type="match status" value="1"/>
</dbReference>
<dbReference type="PROSITE" id="PS50106">
    <property type="entry name" value="PDZ"/>
    <property type="match status" value="4"/>
</dbReference>